<feature type="binding site" evidence="6">
    <location>
        <begin position="37"/>
        <end position="38"/>
    </location>
    <ligand>
        <name>FAD</name>
        <dbReference type="ChEBI" id="CHEBI:57692"/>
    </ligand>
</feature>
<dbReference type="Gene3D" id="3.50.50.60">
    <property type="entry name" value="FAD/NAD(P)-binding domain"/>
    <property type="match status" value="1"/>
</dbReference>
<dbReference type="PRINTS" id="PR00757">
    <property type="entry name" value="AMINEOXDASEF"/>
</dbReference>
<feature type="domain" description="Amine oxidase" evidence="8">
    <location>
        <begin position="15"/>
        <end position="465"/>
    </location>
</feature>
<keyword evidence="7" id="KW-0285">Flavoprotein</keyword>
<proteinExistence type="inferred from homology"/>
<feature type="binding site" evidence="6">
    <location>
        <position position="243"/>
    </location>
    <ligand>
        <name>FAD</name>
        <dbReference type="ChEBI" id="CHEBI:57692"/>
    </ligand>
</feature>
<comment type="similarity">
    <text evidence="3 7">Belongs to the flavin monoamine oxidase family.</text>
</comment>
<feature type="binding site" evidence="6">
    <location>
        <position position="441"/>
    </location>
    <ligand>
        <name>FAD</name>
        <dbReference type="ChEBI" id="CHEBI:57692"/>
    </ligand>
</feature>
<evidence type="ECO:0000256" key="4">
    <source>
        <dbReference type="ARBA" id="ARBA00023002"/>
    </source>
</evidence>
<dbReference type="GO" id="GO:0008131">
    <property type="term" value="F:primary methylamine oxidase activity"/>
    <property type="evidence" value="ECO:0007669"/>
    <property type="project" value="UniProtKB-ARBA"/>
</dbReference>
<accession>A0ABD3WQ17</accession>
<dbReference type="Gene3D" id="1.10.405.10">
    <property type="entry name" value="Guanine Nucleotide Dissociation Inhibitor, domain 1"/>
    <property type="match status" value="1"/>
</dbReference>
<keyword evidence="7" id="KW-0274">FAD</keyword>
<gene>
    <name evidence="9" type="ORF">ACJMK2_033949</name>
</gene>
<keyword evidence="4 7" id="KW-0560">Oxidoreductase</keyword>
<organism evidence="9 10">
    <name type="scientific">Sinanodonta woodiana</name>
    <name type="common">Chinese pond mussel</name>
    <name type="synonym">Anodonta woodiana</name>
    <dbReference type="NCBI Taxonomy" id="1069815"/>
    <lineage>
        <taxon>Eukaryota</taxon>
        <taxon>Metazoa</taxon>
        <taxon>Spiralia</taxon>
        <taxon>Lophotrochozoa</taxon>
        <taxon>Mollusca</taxon>
        <taxon>Bivalvia</taxon>
        <taxon>Autobranchia</taxon>
        <taxon>Heteroconchia</taxon>
        <taxon>Palaeoheterodonta</taxon>
        <taxon>Unionida</taxon>
        <taxon>Unionoidea</taxon>
        <taxon>Unionidae</taxon>
        <taxon>Unioninae</taxon>
        <taxon>Sinanodonta</taxon>
    </lineage>
</organism>
<keyword evidence="10" id="KW-1185">Reference proteome</keyword>
<dbReference type="SUPFAM" id="SSF54373">
    <property type="entry name" value="FAD-linked reductases, C-terminal domain"/>
    <property type="match status" value="1"/>
</dbReference>
<evidence type="ECO:0000256" key="3">
    <source>
        <dbReference type="ARBA" id="ARBA00005995"/>
    </source>
</evidence>
<dbReference type="EC" id="1.4.3.-" evidence="7"/>
<dbReference type="InterPro" id="IPR036188">
    <property type="entry name" value="FAD/NAD-bd_sf"/>
</dbReference>
<evidence type="ECO:0000256" key="7">
    <source>
        <dbReference type="RuleBase" id="RU362067"/>
    </source>
</evidence>
<dbReference type="AlphaFoldDB" id="A0ABD3WQ17"/>
<dbReference type="GO" id="GO:0005741">
    <property type="term" value="C:mitochondrial outer membrane"/>
    <property type="evidence" value="ECO:0007669"/>
    <property type="project" value="UniProtKB-SubCell"/>
</dbReference>
<dbReference type="PANTHER" id="PTHR43563:SF14">
    <property type="entry name" value="AMINE OXIDASE"/>
    <property type="match status" value="1"/>
</dbReference>
<feature type="binding site" evidence="6">
    <location>
        <position position="16"/>
    </location>
    <ligand>
        <name>FAD</name>
        <dbReference type="ChEBI" id="CHEBI:57692"/>
    </ligand>
</feature>
<evidence type="ECO:0000256" key="5">
    <source>
        <dbReference type="ARBA" id="ARBA00048448"/>
    </source>
</evidence>
<sequence length="528" mass="58187">MADKKMDVIVIGAGISGLTAAHTLLQRDPNLSVLVLEAKERVGGRTLTVDLKTKTGYDRWDLGGQWVGRCQTHIMALLEELDLETYPQYITGIKFMQLGDNKVRTYLADIPSLSLGALIDLHLFMRKVDRLYKEVNISDPYACPHGASWDSMTFATFLHENMWTKGAKETVEAAARCMLGMEASQFSVLYYLMYLAAAGGLKNLVEAKDFAAQEFRIKDGAQGVSKALSEKIGQDKILLGKPVATVQQTDDGVLITTESGEKYRSSKLILSTPPPQTEKIHFDPPLPLSKREFIKRMPFSSMIKVIITYEQTFWRQAGQSGEVVTNGGVSTSIECDKGPLCVVYDGTTCRGSPALIGFIGGQQAIQWGQQEASHRRSAVLKSLSEFFGEQVFKYVDYREKNWSEEPYTEGGPVCCVGPGAMRNFNSGLRKQFGRIHFAGTESAMVWCGYMSGAVQAGKRAAIEILYDLRPHMVSSDDLASLESSFGQPQTSSRNKRLVSHAILRWTMGLGILAVIAVVAKKSLTKSSV</sequence>
<dbReference type="EMBL" id="JBJQND010000005">
    <property type="protein sequence ID" value="KAL3876065.1"/>
    <property type="molecule type" value="Genomic_DNA"/>
</dbReference>
<evidence type="ECO:0000259" key="8">
    <source>
        <dbReference type="Pfam" id="PF01593"/>
    </source>
</evidence>
<dbReference type="SUPFAM" id="SSF51905">
    <property type="entry name" value="FAD/NAD(P)-binding domain"/>
    <property type="match status" value="1"/>
</dbReference>
<name>A0ABD3WQ17_SINWO</name>
<evidence type="ECO:0000256" key="6">
    <source>
        <dbReference type="PIRSR" id="PIRSR601613-1"/>
    </source>
</evidence>
<comment type="catalytic activity">
    <reaction evidence="5">
        <text>a secondary aliphatic amine + O2 + H2O = a primary amine + an aldehyde + H2O2</text>
        <dbReference type="Rhea" id="RHEA:26414"/>
        <dbReference type="ChEBI" id="CHEBI:15377"/>
        <dbReference type="ChEBI" id="CHEBI:15379"/>
        <dbReference type="ChEBI" id="CHEBI:16240"/>
        <dbReference type="ChEBI" id="CHEBI:17478"/>
        <dbReference type="ChEBI" id="CHEBI:58855"/>
        <dbReference type="ChEBI" id="CHEBI:65296"/>
        <dbReference type="EC" id="1.4.3.4"/>
    </reaction>
</comment>
<keyword evidence="7" id="KW-0472">Membrane</keyword>
<evidence type="ECO:0000256" key="1">
    <source>
        <dbReference type="ARBA" id="ARBA00001974"/>
    </source>
</evidence>
<evidence type="ECO:0000313" key="9">
    <source>
        <dbReference type="EMBL" id="KAL3876065.1"/>
    </source>
</evidence>
<evidence type="ECO:0000256" key="2">
    <source>
        <dbReference type="ARBA" id="ARBA00004362"/>
    </source>
</evidence>
<dbReference type="PANTHER" id="PTHR43563">
    <property type="entry name" value="AMINE OXIDASE"/>
    <property type="match status" value="1"/>
</dbReference>
<keyword evidence="7" id="KW-0812">Transmembrane</keyword>
<comment type="cofactor">
    <cofactor evidence="1 7">
        <name>FAD</name>
        <dbReference type="ChEBI" id="CHEBI:57692"/>
    </cofactor>
</comment>
<evidence type="ECO:0000313" key="10">
    <source>
        <dbReference type="Proteomes" id="UP001634394"/>
    </source>
</evidence>
<comment type="subcellular location">
    <subcellularLocation>
        <location evidence="2">Mitochondrion outer membrane</location>
        <topology evidence="2">Single-pass type IV membrane protein</topology>
        <orientation evidence="2">Cytoplasmic side</orientation>
    </subcellularLocation>
</comment>
<dbReference type="GO" id="GO:0097621">
    <property type="term" value="F:monoamine oxidase activity"/>
    <property type="evidence" value="ECO:0007669"/>
    <property type="project" value="UniProtKB-EC"/>
</dbReference>
<reference evidence="9 10" key="1">
    <citation type="submission" date="2024-11" db="EMBL/GenBank/DDBJ databases">
        <title>Chromosome-level genome assembly of the freshwater bivalve Anodonta woodiana.</title>
        <authorList>
            <person name="Chen X."/>
        </authorList>
    </citation>
    <scope>NUCLEOTIDE SEQUENCE [LARGE SCALE GENOMIC DNA]</scope>
    <source>
        <strain evidence="9">MN2024</strain>
        <tissue evidence="9">Gills</tissue>
    </source>
</reference>
<feature type="binding site" evidence="6">
    <location>
        <position position="358"/>
    </location>
    <ligand>
        <name>substrate</name>
    </ligand>
</feature>
<dbReference type="Pfam" id="PF01593">
    <property type="entry name" value="Amino_oxidase"/>
    <property type="match status" value="1"/>
</dbReference>
<protein>
    <recommendedName>
        <fullName evidence="7">Amine oxidase</fullName>
        <ecNumber evidence="7">1.4.3.-</ecNumber>
    </recommendedName>
</protein>
<dbReference type="InterPro" id="IPR002937">
    <property type="entry name" value="Amino_oxidase"/>
</dbReference>
<keyword evidence="7" id="KW-1133">Transmembrane helix</keyword>
<dbReference type="Gene3D" id="3.90.660.10">
    <property type="match status" value="1"/>
</dbReference>
<feature type="transmembrane region" description="Helical" evidence="7">
    <location>
        <begin position="502"/>
        <end position="519"/>
    </location>
</feature>
<comment type="caution">
    <text evidence="9">The sequence shown here is derived from an EMBL/GenBank/DDBJ whole genome shotgun (WGS) entry which is preliminary data.</text>
</comment>
<dbReference type="Proteomes" id="UP001634394">
    <property type="component" value="Unassembled WGS sequence"/>
</dbReference>
<dbReference type="InterPro" id="IPR001613">
    <property type="entry name" value="Flavin_amine_oxidase"/>
</dbReference>
<dbReference type="InterPro" id="IPR050703">
    <property type="entry name" value="Flavin_MAO"/>
</dbReference>